<proteinExistence type="predicted"/>
<dbReference type="SMART" id="SM00331">
    <property type="entry name" value="PP2C_SIG"/>
    <property type="match status" value="1"/>
</dbReference>
<dbReference type="InterPro" id="IPR001789">
    <property type="entry name" value="Sig_transdc_resp-reg_receiver"/>
</dbReference>
<comment type="caution">
    <text evidence="5">The sequence shown here is derived from an EMBL/GenBank/DDBJ whole genome shotgun (WGS) entry which is preliminary data.</text>
</comment>
<keyword evidence="3" id="KW-0175">Coiled coil</keyword>
<keyword evidence="1" id="KW-0378">Hydrolase</keyword>
<dbReference type="Gene3D" id="3.40.50.2300">
    <property type="match status" value="1"/>
</dbReference>
<dbReference type="EMBL" id="SHNO01000001">
    <property type="protein sequence ID" value="MCX2976711.1"/>
    <property type="molecule type" value="Genomic_DNA"/>
</dbReference>
<gene>
    <name evidence="5" type="ORF">EYC82_05030</name>
</gene>
<dbReference type="Pfam" id="PF00072">
    <property type="entry name" value="Response_reg"/>
    <property type="match status" value="1"/>
</dbReference>
<dbReference type="InterPro" id="IPR011006">
    <property type="entry name" value="CheY-like_superfamily"/>
</dbReference>
<dbReference type="PROSITE" id="PS50110">
    <property type="entry name" value="RESPONSE_REGULATORY"/>
    <property type="match status" value="1"/>
</dbReference>
<evidence type="ECO:0000256" key="2">
    <source>
        <dbReference type="PROSITE-ProRule" id="PRU00169"/>
    </source>
</evidence>
<evidence type="ECO:0000313" key="5">
    <source>
        <dbReference type="EMBL" id="MCX2976711.1"/>
    </source>
</evidence>
<evidence type="ECO:0000313" key="6">
    <source>
        <dbReference type="Proteomes" id="UP001143304"/>
    </source>
</evidence>
<reference evidence="5" key="1">
    <citation type="submission" date="2019-02" db="EMBL/GenBank/DDBJ databases">
        <authorList>
            <person name="Li S.-H."/>
        </authorList>
    </citation>
    <scope>NUCLEOTIDE SEQUENCE</scope>
    <source>
        <strain evidence="5">IMCC11814</strain>
    </source>
</reference>
<accession>A0ABT3T4I3</accession>
<dbReference type="InterPro" id="IPR001932">
    <property type="entry name" value="PPM-type_phosphatase-like_dom"/>
</dbReference>
<dbReference type="RefSeq" id="WP_279248452.1">
    <property type="nucleotide sequence ID" value="NZ_SHNO01000001.1"/>
</dbReference>
<dbReference type="Proteomes" id="UP001143304">
    <property type="component" value="Unassembled WGS sequence"/>
</dbReference>
<keyword evidence="6" id="KW-1185">Reference proteome</keyword>
<name>A0ABT3T4I3_9GAMM</name>
<dbReference type="PANTHER" id="PTHR43156:SF2">
    <property type="entry name" value="STAGE II SPORULATION PROTEIN E"/>
    <property type="match status" value="1"/>
</dbReference>
<dbReference type="CDD" id="cd00156">
    <property type="entry name" value="REC"/>
    <property type="match status" value="1"/>
</dbReference>
<dbReference type="SMART" id="SM00448">
    <property type="entry name" value="REC"/>
    <property type="match status" value="1"/>
</dbReference>
<protein>
    <submittedName>
        <fullName evidence="5">Response regulator</fullName>
    </submittedName>
</protein>
<dbReference type="Gene3D" id="3.60.40.10">
    <property type="entry name" value="PPM-type phosphatase domain"/>
    <property type="match status" value="1"/>
</dbReference>
<comment type="caution">
    <text evidence="2">Lacks conserved residue(s) required for the propagation of feature annotation.</text>
</comment>
<dbReference type="InterPro" id="IPR036457">
    <property type="entry name" value="PPM-type-like_dom_sf"/>
</dbReference>
<feature type="domain" description="Response regulatory" evidence="4">
    <location>
        <begin position="7"/>
        <end position="122"/>
    </location>
</feature>
<dbReference type="SUPFAM" id="SSF52172">
    <property type="entry name" value="CheY-like"/>
    <property type="match status" value="1"/>
</dbReference>
<dbReference type="Pfam" id="PF07228">
    <property type="entry name" value="SpoIIE"/>
    <property type="match status" value="1"/>
</dbReference>
<evidence type="ECO:0000256" key="3">
    <source>
        <dbReference type="SAM" id="Coils"/>
    </source>
</evidence>
<evidence type="ECO:0000256" key="1">
    <source>
        <dbReference type="ARBA" id="ARBA00022801"/>
    </source>
</evidence>
<evidence type="ECO:0000259" key="4">
    <source>
        <dbReference type="PROSITE" id="PS50110"/>
    </source>
</evidence>
<feature type="coiled-coil region" evidence="3">
    <location>
        <begin position="121"/>
        <end position="155"/>
    </location>
</feature>
<sequence length="393" mass="43583">MSASKGNLLIIDDQGARARVLADMLSVHGFDSQIVTDVANTAYSLGWDSDVDVILCELELKNFSWEDARFALRTMDVQVPVIMLCGTAEVEPMMNALRLGAADFFLRPVDERALIKSLQRCVRQRRLRRELQESRESLEAANRELRGTVKMLEQDQQAGRQVQLRMLPHSPMALNDYVFSHTVVPSLYLSGDFTDYFTLGDHHVIFFMADVSGHGSSSAFATVLLKNLFARKRSDFSRRGDQTIMDLSAMLGHANQELLDLQVDKFATMLVGLLDMRNNSLSYSVAGHLPLPVLVSDDGARYLEGGGSPVGILADAQYHVDEIVLPEKFTLALFSDGILEILPPKNLIDKEEYLLQALARGADAPEDLVERLGLNAITTAPDDIAALFLSRQV</sequence>
<dbReference type="Gene3D" id="1.20.5.390">
    <property type="entry name" value="L1 transposable element, trimerization domain"/>
    <property type="match status" value="1"/>
</dbReference>
<dbReference type="InterPro" id="IPR052016">
    <property type="entry name" value="Bact_Sigma-Reg"/>
</dbReference>
<dbReference type="PANTHER" id="PTHR43156">
    <property type="entry name" value="STAGE II SPORULATION PROTEIN E-RELATED"/>
    <property type="match status" value="1"/>
</dbReference>
<organism evidence="5 6">
    <name type="scientific">Candidatus Marimicrobium litorale</name>
    <dbReference type="NCBI Taxonomy" id="2518991"/>
    <lineage>
        <taxon>Bacteria</taxon>
        <taxon>Pseudomonadati</taxon>
        <taxon>Pseudomonadota</taxon>
        <taxon>Gammaproteobacteria</taxon>
        <taxon>Cellvibrionales</taxon>
        <taxon>Halieaceae</taxon>
        <taxon>Marimicrobium</taxon>
    </lineage>
</organism>